<sequence>MKAYLKTALIIFMVLILVTGCFNKKPVDSIQPGTDSSQEKPRGDSEIQQDNPGALNTPPQQLAANMVIRGIKDDSLGLPVAVCQDKDGNTYVLDLYSTDGIVKVFDYQGKYRMKMAPLQAPESQPVDVAVDGQGDVYVADLGMRAVFRYGHEKPEEKIQPQEDFYPRSVAVDSRGNLLVLSFDRVYKFSPDGRVSSFGESGDGQGQFGAAGSEFYTGPSGIDVDEYDNIYVADTLNNRIQKFSPDGKFIKAYPLRDTDSPQDVVVEAGGNIFTVTSSGNLIELNSEGKVLKTTELQESSRDGWGFVGIAGGRENTLLMVAAGRHQVKVFSKDREVYSIKGDMSGGFIYPHNIAVNEDNVVIIGGDPFSSDDLNNRVMMFDKKGTLVSEIFSGYSGGRFFGPRDAVFLKDRLYLLDLDMISVFDKTGGFITSFGGRGENPGDFGVYDNYGQEQGPAGIAAGADAELIISDTYNDRIQKITIEGKYAGGFDVSSPGPITSDRDGNIYTVLPGEARVVKFSPEGKKLLEFGKPGMGDGEFFLENGEGDLQGPDGIAVDDQKGLIYVSDTAAHRIEIFDSQGNYVKSIGGFGTGENGFYYPRSLALDREGFLWVADSGNHRVVRLNVR</sequence>
<reference evidence="4 5" key="1">
    <citation type="submission" date="2018-10" db="EMBL/GenBank/DDBJ databases">
        <authorList>
            <person name="Zhang X."/>
        </authorList>
    </citation>
    <scope>NUCLEOTIDE SEQUENCE [LARGE SCALE GENOMIC DNA]</scope>
    <source>
        <strain evidence="4 5">SK-G1</strain>
    </source>
</reference>
<dbReference type="PROSITE" id="PS51257">
    <property type="entry name" value="PROKAR_LIPOPROTEIN"/>
    <property type="match status" value="1"/>
</dbReference>
<feature type="repeat" description="NHL" evidence="2">
    <location>
        <begin position="535"/>
        <end position="577"/>
    </location>
</feature>
<dbReference type="CDD" id="cd05819">
    <property type="entry name" value="NHL"/>
    <property type="match status" value="2"/>
</dbReference>
<dbReference type="InterPro" id="IPR050952">
    <property type="entry name" value="TRIM-NHL_E3_ligases"/>
</dbReference>
<dbReference type="PANTHER" id="PTHR24104">
    <property type="entry name" value="E3 UBIQUITIN-PROTEIN LIGASE NHLRC1-RELATED"/>
    <property type="match status" value="1"/>
</dbReference>
<dbReference type="RefSeq" id="WP_120765165.1">
    <property type="nucleotide sequence ID" value="NZ_CP033169.1"/>
</dbReference>
<dbReference type="Pfam" id="PF01436">
    <property type="entry name" value="NHL"/>
    <property type="match status" value="3"/>
</dbReference>
<evidence type="ECO:0000256" key="1">
    <source>
        <dbReference type="ARBA" id="ARBA00022737"/>
    </source>
</evidence>
<dbReference type="Proteomes" id="UP000280960">
    <property type="component" value="Chromosome"/>
</dbReference>
<feature type="region of interest" description="Disordered" evidence="3">
    <location>
        <begin position="28"/>
        <end position="59"/>
    </location>
</feature>
<evidence type="ECO:0000256" key="2">
    <source>
        <dbReference type="PROSITE-ProRule" id="PRU00504"/>
    </source>
</evidence>
<dbReference type="EMBL" id="CP033169">
    <property type="protein sequence ID" value="AYO29220.1"/>
    <property type="molecule type" value="Genomic_DNA"/>
</dbReference>
<dbReference type="PROSITE" id="PS51125">
    <property type="entry name" value="NHL"/>
    <property type="match status" value="3"/>
</dbReference>
<keyword evidence="1" id="KW-0677">Repeat</keyword>
<gene>
    <name evidence="4" type="ORF">D2962_00145</name>
</gene>
<dbReference type="InterPro" id="IPR011042">
    <property type="entry name" value="6-blade_b-propeller_TolB-like"/>
</dbReference>
<dbReference type="PANTHER" id="PTHR24104:SF25">
    <property type="entry name" value="PROTEIN LIN-41"/>
    <property type="match status" value="1"/>
</dbReference>
<evidence type="ECO:0000313" key="4">
    <source>
        <dbReference type="EMBL" id="AYO29220.1"/>
    </source>
</evidence>
<dbReference type="GO" id="GO:0008270">
    <property type="term" value="F:zinc ion binding"/>
    <property type="evidence" value="ECO:0007669"/>
    <property type="project" value="UniProtKB-KW"/>
</dbReference>
<keyword evidence="5" id="KW-1185">Reference proteome</keyword>
<protein>
    <recommendedName>
        <fullName evidence="6">6-bladed beta-propeller</fullName>
    </recommendedName>
</protein>
<feature type="repeat" description="NHL" evidence="2">
    <location>
        <begin position="581"/>
        <end position="624"/>
    </location>
</feature>
<organism evidence="4 5">
    <name type="scientific">Biomaibacter acetigenes</name>
    <dbReference type="NCBI Taxonomy" id="2316383"/>
    <lineage>
        <taxon>Bacteria</taxon>
        <taxon>Bacillati</taxon>
        <taxon>Bacillota</taxon>
        <taxon>Clostridia</taxon>
        <taxon>Thermosediminibacterales</taxon>
        <taxon>Tepidanaerobacteraceae</taxon>
        <taxon>Biomaibacter</taxon>
    </lineage>
</organism>
<dbReference type="InterPro" id="IPR001258">
    <property type="entry name" value="NHL_repeat"/>
</dbReference>
<evidence type="ECO:0008006" key="6">
    <source>
        <dbReference type="Google" id="ProtNLM"/>
    </source>
</evidence>
<dbReference type="Gene3D" id="2.120.10.30">
    <property type="entry name" value="TolB, C-terminal domain"/>
    <property type="match status" value="3"/>
</dbReference>
<evidence type="ECO:0000313" key="5">
    <source>
        <dbReference type="Proteomes" id="UP000280960"/>
    </source>
</evidence>
<evidence type="ECO:0000256" key="3">
    <source>
        <dbReference type="SAM" id="MobiDB-lite"/>
    </source>
</evidence>
<dbReference type="KEGG" id="bacg:D2962_00145"/>
<proteinExistence type="predicted"/>
<dbReference type="AlphaFoldDB" id="A0A3G2R1B8"/>
<name>A0A3G2R1B8_9FIRM</name>
<feature type="repeat" description="NHL" evidence="2">
    <location>
        <begin position="204"/>
        <end position="245"/>
    </location>
</feature>
<accession>A0A3G2R1B8</accession>
<dbReference type="SUPFAM" id="SSF101898">
    <property type="entry name" value="NHL repeat"/>
    <property type="match status" value="2"/>
</dbReference>